<dbReference type="InterPro" id="IPR009003">
    <property type="entry name" value="Peptidase_S1_PA"/>
</dbReference>
<dbReference type="InterPro" id="IPR043504">
    <property type="entry name" value="Peptidase_S1_PA_chymotrypsin"/>
</dbReference>
<keyword evidence="4 5" id="KW-1015">Disulfide bond</keyword>
<dbReference type="PROSITE" id="PS01180">
    <property type="entry name" value="CUB"/>
    <property type="match status" value="1"/>
</dbReference>
<dbReference type="Gene3D" id="4.10.400.10">
    <property type="entry name" value="Low-density Lipoprotein Receptor"/>
    <property type="match status" value="3"/>
</dbReference>
<evidence type="ECO:0000256" key="4">
    <source>
        <dbReference type="ARBA" id="ARBA00023157"/>
    </source>
</evidence>
<keyword evidence="10" id="KW-1185">Reference proteome</keyword>
<accession>A0A8T2J1N0</accession>
<dbReference type="InterPro" id="IPR002172">
    <property type="entry name" value="LDrepeatLR_classA_rpt"/>
</dbReference>
<evidence type="ECO:0000256" key="5">
    <source>
        <dbReference type="PROSITE-ProRule" id="PRU00124"/>
    </source>
</evidence>
<dbReference type="PROSITE" id="PS50068">
    <property type="entry name" value="LDLRA_2"/>
    <property type="match status" value="3"/>
</dbReference>
<dbReference type="PANTHER" id="PTHR24252:SF20">
    <property type="entry name" value="LOW QUALITY PROTEIN: TRANSMEMBRANE PROTEASE SERINE 6"/>
    <property type="match status" value="1"/>
</dbReference>
<evidence type="ECO:0000313" key="10">
    <source>
        <dbReference type="Proteomes" id="UP000812440"/>
    </source>
</evidence>
<dbReference type="Proteomes" id="UP000812440">
    <property type="component" value="Chromosome 4"/>
</dbReference>
<dbReference type="GO" id="GO:0006508">
    <property type="term" value="P:proteolysis"/>
    <property type="evidence" value="ECO:0007669"/>
    <property type="project" value="UniProtKB-KW"/>
</dbReference>
<dbReference type="Gene3D" id="2.40.10.10">
    <property type="entry name" value="Trypsin-like serine proteases"/>
    <property type="match status" value="2"/>
</dbReference>
<evidence type="ECO:0000259" key="7">
    <source>
        <dbReference type="PROSITE" id="PS01180"/>
    </source>
</evidence>
<dbReference type="PROSITE" id="PS00134">
    <property type="entry name" value="TRYPSIN_HIS"/>
    <property type="match status" value="1"/>
</dbReference>
<feature type="disulfide bond" evidence="5">
    <location>
        <begin position="210"/>
        <end position="225"/>
    </location>
</feature>
<dbReference type="OrthoDB" id="5979691at2759"/>
<dbReference type="InterPro" id="IPR023415">
    <property type="entry name" value="LDLR_class-A_CS"/>
</dbReference>
<keyword evidence="1 6" id="KW-0645">Protease</keyword>
<evidence type="ECO:0000259" key="8">
    <source>
        <dbReference type="PROSITE" id="PS50240"/>
    </source>
</evidence>
<proteinExistence type="predicted"/>
<feature type="disulfide bond" evidence="5">
    <location>
        <begin position="267"/>
        <end position="279"/>
    </location>
</feature>
<dbReference type="PRINTS" id="PR00722">
    <property type="entry name" value="CHYMOTRYPSIN"/>
</dbReference>
<feature type="disulfide bond" evidence="5">
    <location>
        <begin position="194"/>
        <end position="206"/>
    </location>
</feature>
<dbReference type="PROSITE" id="PS00135">
    <property type="entry name" value="TRYPSIN_SER"/>
    <property type="match status" value="1"/>
</dbReference>
<keyword evidence="3 6" id="KW-0720">Serine protease</keyword>
<dbReference type="SUPFAM" id="SSF50494">
    <property type="entry name" value="Trypsin-like serine proteases"/>
    <property type="match status" value="1"/>
</dbReference>
<dbReference type="InterPro" id="IPR018114">
    <property type="entry name" value="TRYPSIN_HIS"/>
</dbReference>
<dbReference type="SMART" id="SM00192">
    <property type="entry name" value="LDLa"/>
    <property type="match status" value="3"/>
</dbReference>
<evidence type="ECO:0000256" key="1">
    <source>
        <dbReference type="ARBA" id="ARBA00022670"/>
    </source>
</evidence>
<dbReference type="PROSITE" id="PS50240">
    <property type="entry name" value="TRYPSIN_DOM"/>
    <property type="match status" value="1"/>
</dbReference>
<dbReference type="FunFam" id="4.10.400.10:FF:000097">
    <property type="entry name" value="Transmembrane serine protease 6"/>
    <property type="match status" value="1"/>
</dbReference>
<evidence type="ECO:0000256" key="2">
    <source>
        <dbReference type="ARBA" id="ARBA00022801"/>
    </source>
</evidence>
<dbReference type="FunFam" id="2.40.10.10:FF:000003">
    <property type="entry name" value="Transmembrane serine protease 3"/>
    <property type="match status" value="1"/>
</dbReference>
<dbReference type="PANTHER" id="PTHR24252">
    <property type="entry name" value="ACROSIN-RELATED"/>
    <property type="match status" value="1"/>
</dbReference>
<dbReference type="FunFam" id="2.60.120.290:FF:000027">
    <property type="entry name" value="Transmembrane serine protease 6"/>
    <property type="match status" value="1"/>
</dbReference>
<feature type="disulfide bond" evidence="5">
    <location>
        <begin position="287"/>
        <end position="302"/>
    </location>
</feature>
<name>A0A8T2J1N0_9PIPI</name>
<gene>
    <name evidence="9" type="ORF">GDO86_007399</name>
</gene>
<dbReference type="InterPro" id="IPR033116">
    <property type="entry name" value="TRYPSIN_SER"/>
</dbReference>
<reference evidence="9" key="1">
    <citation type="thesis" date="2020" institute="ProQuest LLC" country="789 East Eisenhower Parkway, Ann Arbor, MI, USA">
        <title>Comparative Genomics and Chromosome Evolution.</title>
        <authorList>
            <person name="Mudd A.B."/>
        </authorList>
    </citation>
    <scope>NUCLEOTIDE SEQUENCE</scope>
    <source>
        <strain evidence="9">Female2</strain>
        <tissue evidence="9">Blood</tissue>
    </source>
</reference>
<evidence type="ECO:0000256" key="3">
    <source>
        <dbReference type="ARBA" id="ARBA00022825"/>
    </source>
</evidence>
<feature type="domain" description="CUB" evidence="7">
    <location>
        <begin position="72"/>
        <end position="188"/>
    </location>
</feature>
<keyword evidence="2 6" id="KW-0378">Hydrolase</keyword>
<dbReference type="CDD" id="cd00190">
    <property type="entry name" value="Tryp_SPc"/>
    <property type="match status" value="1"/>
</dbReference>
<dbReference type="SUPFAM" id="SSF49854">
    <property type="entry name" value="Spermadhesin, CUB domain"/>
    <property type="match status" value="1"/>
</dbReference>
<dbReference type="AlphaFoldDB" id="A0A8T2J1N0"/>
<dbReference type="InterPro" id="IPR035914">
    <property type="entry name" value="Sperma_CUB_dom_sf"/>
</dbReference>
<dbReference type="PROSITE" id="PS01209">
    <property type="entry name" value="LDLRA_1"/>
    <property type="match status" value="1"/>
</dbReference>
<evidence type="ECO:0008006" key="11">
    <source>
        <dbReference type="Google" id="ProtNLM"/>
    </source>
</evidence>
<dbReference type="EMBL" id="JAACNH010000007">
    <property type="protein sequence ID" value="KAG8436276.1"/>
    <property type="molecule type" value="Genomic_DNA"/>
</dbReference>
<comment type="caution">
    <text evidence="5">Lacks conserved residue(s) required for the propagation of feature annotation.</text>
</comment>
<protein>
    <recommendedName>
        <fullName evidence="11">Transmembrane serine protease 6</fullName>
    </recommendedName>
</protein>
<dbReference type="Gene3D" id="2.60.120.290">
    <property type="entry name" value="Spermadhesin, CUB domain"/>
    <property type="match status" value="1"/>
</dbReference>
<sequence length="559" mass="62312">MLSYCRDRLFIYDAAAPLDTHLINSFYGCSRDEPVVEILSSGSSMLVVWKQGVYSYYDPFVLTVKPLPIESCEHSIELKEGFQIQGQVRTPNYPSYYPPKSMCTWNFTVPSPKYGVVLRFEGYMLLKQYTYAPCTLGQWQISDWRMCGQHTLQSYAERIAPVSGSITLSFTCPRTLTGPGVQASYSLFNLSDPCPGEFLCLNNGLCVPHCDGVKDCPNNKDEENCVCPDQYHCPENNTCISMKSVCDGKKDCLNGTDEEQCNQAVACGPFNYKCRDGSCVKKPNPECDSVVDCPDGSDEKNCIYTVIVYLFFSQTWCSSSKQSIGWRHRGTRGEESGGGQLQVRGEHICGGTLVADRWILTAAHCFIPERFSSPEIWTVLLGKLRLSRSSKRELSFKVTQLVIHPFYNEESHDYDVALVLLDHSVPLTSPYVQPICLPASTHHFPDGSSCWITGWGAAQMNGLNSDELQKADVQLISQEICIALYRNQISPRMLCAGYSDGHKDACEGDSGSPLVCKDSSGRWFQVGVVSWGAGCGIPKYYGVYSRITRLVKWIQTVTS</sequence>
<dbReference type="SUPFAM" id="SSF57424">
    <property type="entry name" value="LDL receptor-like module"/>
    <property type="match status" value="3"/>
</dbReference>
<dbReference type="InterPro" id="IPR000859">
    <property type="entry name" value="CUB_dom"/>
</dbReference>
<dbReference type="Pfam" id="PF00089">
    <property type="entry name" value="Trypsin"/>
    <property type="match status" value="1"/>
</dbReference>
<dbReference type="InterPro" id="IPR001314">
    <property type="entry name" value="Peptidase_S1A"/>
</dbReference>
<dbReference type="InterPro" id="IPR001254">
    <property type="entry name" value="Trypsin_dom"/>
</dbReference>
<dbReference type="CDD" id="cd00112">
    <property type="entry name" value="LDLa"/>
    <property type="match status" value="3"/>
</dbReference>
<feature type="disulfide bond" evidence="5">
    <location>
        <begin position="246"/>
        <end position="261"/>
    </location>
</feature>
<dbReference type="SMART" id="SM00020">
    <property type="entry name" value="Tryp_SPc"/>
    <property type="match status" value="1"/>
</dbReference>
<feature type="domain" description="Peptidase S1" evidence="8">
    <location>
        <begin position="323"/>
        <end position="559"/>
    </location>
</feature>
<dbReference type="Pfam" id="PF00431">
    <property type="entry name" value="CUB"/>
    <property type="match status" value="1"/>
</dbReference>
<evidence type="ECO:0000313" key="9">
    <source>
        <dbReference type="EMBL" id="KAG8436276.1"/>
    </source>
</evidence>
<organism evidence="9 10">
    <name type="scientific">Hymenochirus boettgeri</name>
    <name type="common">Congo dwarf clawed frog</name>
    <dbReference type="NCBI Taxonomy" id="247094"/>
    <lineage>
        <taxon>Eukaryota</taxon>
        <taxon>Metazoa</taxon>
        <taxon>Chordata</taxon>
        <taxon>Craniata</taxon>
        <taxon>Vertebrata</taxon>
        <taxon>Euteleostomi</taxon>
        <taxon>Amphibia</taxon>
        <taxon>Batrachia</taxon>
        <taxon>Anura</taxon>
        <taxon>Pipoidea</taxon>
        <taxon>Pipidae</taxon>
        <taxon>Pipinae</taxon>
        <taxon>Hymenochirus</taxon>
    </lineage>
</organism>
<evidence type="ECO:0000256" key="6">
    <source>
        <dbReference type="RuleBase" id="RU363034"/>
    </source>
</evidence>
<comment type="caution">
    <text evidence="9">The sequence shown here is derived from an EMBL/GenBank/DDBJ whole genome shotgun (WGS) entry which is preliminary data.</text>
</comment>
<dbReference type="Pfam" id="PF00057">
    <property type="entry name" value="Ldl_recept_a"/>
    <property type="match status" value="2"/>
</dbReference>
<dbReference type="InterPro" id="IPR036055">
    <property type="entry name" value="LDL_receptor-like_sf"/>
</dbReference>
<dbReference type="GO" id="GO:0004252">
    <property type="term" value="F:serine-type endopeptidase activity"/>
    <property type="evidence" value="ECO:0007669"/>
    <property type="project" value="InterPro"/>
</dbReference>